<dbReference type="AlphaFoldDB" id="A0AAD7NK29"/>
<dbReference type="Proteomes" id="UP001215280">
    <property type="component" value="Unassembled WGS sequence"/>
</dbReference>
<name>A0AAD7NK29_9AGAR</name>
<protein>
    <submittedName>
        <fullName evidence="2">Uncharacterized protein</fullName>
    </submittedName>
</protein>
<evidence type="ECO:0000313" key="3">
    <source>
        <dbReference type="Proteomes" id="UP001215280"/>
    </source>
</evidence>
<sequence length="440" mass="49363">MDAQCGLEVLVAPIIWAIPRLLRSDGLDALYDKLPDKKGKDKQHSNNFHRLFEPEDYPCNQIQELGDGVYLFKKLTFKDGLLFYTTGPPSFRHYTQLSVEPTQDELDLFSKHPNVIFYVPRPITPMSHMVVVGDRVASWSQNFQGWIQKIEVVIEDCDGQQVEVRYAHVQQLGDKPPKLVRSGSLGLHMLSLPGRICLNDRVCASGGERGYWNKLGRVIQINEARGLLKIVDYNQLIADGGDKTHTLRAQKALRWSLGAGRNEDRWRSTSSILQQAHVDQKDGQTYDRIKADRLMRIAMGTGNALQNREVYVDGGVHLVKGEYGLALDFNATRSLPKNMDRRALLLEALSSRASVYEGAMVRVRLECSNQIVNVPIERLFDRNTILHQPWAAGEEVISKLMPELVRGPGRALTPPPGPVQPTSAEGDDADITLPGKSWIP</sequence>
<feature type="region of interest" description="Disordered" evidence="1">
    <location>
        <begin position="407"/>
        <end position="440"/>
    </location>
</feature>
<evidence type="ECO:0000313" key="2">
    <source>
        <dbReference type="EMBL" id="KAJ7765043.1"/>
    </source>
</evidence>
<accession>A0AAD7NK29</accession>
<keyword evidence="3" id="KW-1185">Reference proteome</keyword>
<reference evidence="2" key="1">
    <citation type="submission" date="2023-03" db="EMBL/GenBank/DDBJ databases">
        <title>Massive genome expansion in bonnet fungi (Mycena s.s.) driven by repeated elements and novel gene families across ecological guilds.</title>
        <authorList>
            <consortium name="Lawrence Berkeley National Laboratory"/>
            <person name="Harder C.B."/>
            <person name="Miyauchi S."/>
            <person name="Viragh M."/>
            <person name="Kuo A."/>
            <person name="Thoen E."/>
            <person name="Andreopoulos B."/>
            <person name="Lu D."/>
            <person name="Skrede I."/>
            <person name="Drula E."/>
            <person name="Henrissat B."/>
            <person name="Morin E."/>
            <person name="Kohler A."/>
            <person name="Barry K."/>
            <person name="LaButti K."/>
            <person name="Morin E."/>
            <person name="Salamov A."/>
            <person name="Lipzen A."/>
            <person name="Mereny Z."/>
            <person name="Hegedus B."/>
            <person name="Baldrian P."/>
            <person name="Stursova M."/>
            <person name="Weitz H."/>
            <person name="Taylor A."/>
            <person name="Grigoriev I.V."/>
            <person name="Nagy L.G."/>
            <person name="Martin F."/>
            <person name="Kauserud H."/>
        </authorList>
    </citation>
    <scope>NUCLEOTIDE SEQUENCE</scope>
    <source>
        <strain evidence="2">CBHHK188m</strain>
    </source>
</reference>
<gene>
    <name evidence="2" type="ORF">DFH07DRAFT_955880</name>
</gene>
<dbReference type="EMBL" id="JARJLG010000036">
    <property type="protein sequence ID" value="KAJ7765043.1"/>
    <property type="molecule type" value="Genomic_DNA"/>
</dbReference>
<proteinExistence type="predicted"/>
<organism evidence="2 3">
    <name type="scientific">Mycena maculata</name>
    <dbReference type="NCBI Taxonomy" id="230809"/>
    <lineage>
        <taxon>Eukaryota</taxon>
        <taxon>Fungi</taxon>
        <taxon>Dikarya</taxon>
        <taxon>Basidiomycota</taxon>
        <taxon>Agaricomycotina</taxon>
        <taxon>Agaricomycetes</taxon>
        <taxon>Agaricomycetidae</taxon>
        <taxon>Agaricales</taxon>
        <taxon>Marasmiineae</taxon>
        <taxon>Mycenaceae</taxon>
        <taxon>Mycena</taxon>
    </lineage>
</organism>
<comment type="caution">
    <text evidence="2">The sequence shown here is derived from an EMBL/GenBank/DDBJ whole genome shotgun (WGS) entry which is preliminary data.</text>
</comment>
<evidence type="ECO:0000256" key="1">
    <source>
        <dbReference type="SAM" id="MobiDB-lite"/>
    </source>
</evidence>